<keyword evidence="4" id="KW-0067">ATP-binding</keyword>
<dbReference type="EMBL" id="VSSQ01134476">
    <property type="protein sequence ID" value="MPN59910.1"/>
    <property type="molecule type" value="Genomic_DNA"/>
</dbReference>
<accession>A0A645J9T6</accession>
<dbReference type="InterPro" id="IPR036615">
    <property type="entry name" value="Mur_ligase_C_dom_sf"/>
</dbReference>
<evidence type="ECO:0000313" key="5">
    <source>
        <dbReference type="EMBL" id="MPN59910.1"/>
    </source>
</evidence>
<proteinExistence type="predicted"/>
<dbReference type="AlphaFoldDB" id="A0A645J9T6"/>
<protein>
    <submittedName>
        <fullName evidence="5">UDP-N-acetylmuramoylalanine--D-glutamate ligase</fullName>
        <ecNumber evidence="5">6.3.2.9</ecNumber>
    </submittedName>
</protein>
<dbReference type="GO" id="GO:0005737">
    <property type="term" value="C:cytoplasm"/>
    <property type="evidence" value="ECO:0007669"/>
    <property type="project" value="InterPro"/>
</dbReference>
<dbReference type="PANTHER" id="PTHR43692:SF1">
    <property type="entry name" value="UDP-N-ACETYLMURAMOYLALANINE--D-GLUTAMATE LIGASE"/>
    <property type="match status" value="1"/>
</dbReference>
<name>A0A645J9T6_9ZZZZ</name>
<evidence type="ECO:0000256" key="1">
    <source>
        <dbReference type="ARBA" id="ARBA00022490"/>
    </source>
</evidence>
<comment type="caution">
    <text evidence="5">The sequence shown here is derived from an EMBL/GenBank/DDBJ whole genome shotgun (WGS) entry which is preliminary data.</text>
</comment>
<evidence type="ECO:0000256" key="3">
    <source>
        <dbReference type="ARBA" id="ARBA00022741"/>
    </source>
</evidence>
<gene>
    <name evidence="5" type="primary">murD_54</name>
    <name evidence="5" type="ORF">SDC9_207632</name>
</gene>
<organism evidence="5">
    <name type="scientific">bioreactor metagenome</name>
    <dbReference type="NCBI Taxonomy" id="1076179"/>
    <lineage>
        <taxon>unclassified sequences</taxon>
        <taxon>metagenomes</taxon>
        <taxon>ecological metagenomes</taxon>
    </lineage>
</organism>
<dbReference type="GO" id="GO:0008764">
    <property type="term" value="F:UDP-N-acetylmuramoylalanine-D-glutamate ligase activity"/>
    <property type="evidence" value="ECO:0007669"/>
    <property type="project" value="UniProtKB-EC"/>
</dbReference>
<dbReference type="EC" id="6.3.2.9" evidence="5"/>
<evidence type="ECO:0000256" key="4">
    <source>
        <dbReference type="ARBA" id="ARBA00022840"/>
    </source>
</evidence>
<keyword evidence="1" id="KW-0963">Cytoplasm</keyword>
<sequence length="47" mass="5280">MKQAVDVAFLKAKEGDTVLLSPACASWDMYESFEHRGKDFKNCVLSL</sequence>
<dbReference type="GO" id="GO:0005524">
    <property type="term" value="F:ATP binding"/>
    <property type="evidence" value="ECO:0007669"/>
    <property type="project" value="UniProtKB-KW"/>
</dbReference>
<dbReference type="SUPFAM" id="SSF53244">
    <property type="entry name" value="MurD-like peptide ligases, peptide-binding domain"/>
    <property type="match status" value="1"/>
</dbReference>
<keyword evidence="3" id="KW-0547">Nucleotide-binding</keyword>
<dbReference type="GO" id="GO:0051301">
    <property type="term" value="P:cell division"/>
    <property type="evidence" value="ECO:0007669"/>
    <property type="project" value="InterPro"/>
</dbReference>
<dbReference type="Gene3D" id="3.90.190.20">
    <property type="entry name" value="Mur ligase, C-terminal domain"/>
    <property type="match status" value="1"/>
</dbReference>
<dbReference type="InterPro" id="IPR005762">
    <property type="entry name" value="MurD"/>
</dbReference>
<dbReference type="GO" id="GO:0008360">
    <property type="term" value="P:regulation of cell shape"/>
    <property type="evidence" value="ECO:0007669"/>
    <property type="project" value="InterPro"/>
</dbReference>
<dbReference type="PANTHER" id="PTHR43692">
    <property type="entry name" value="UDP-N-ACETYLMURAMOYLALANINE--D-GLUTAMATE LIGASE"/>
    <property type="match status" value="1"/>
</dbReference>
<evidence type="ECO:0000256" key="2">
    <source>
        <dbReference type="ARBA" id="ARBA00022598"/>
    </source>
</evidence>
<reference evidence="5" key="1">
    <citation type="submission" date="2019-08" db="EMBL/GenBank/DDBJ databases">
        <authorList>
            <person name="Kucharzyk K."/>
            <person name="Murdoch R.W."/>
            <person name="Higgins S."/>
            <person name="Loffler F."/>
        </authorList>
    </citation>
    <scope>NUCLEOTIDE SEQUENCE</scope>
</reference>
<keyword evidence="2 5" id="KW-0436">Ligase</keyword>